<sequence>MRLYRMMKRYRRSWCSFLVFLLMLAASGAGNFAHMAQAVSTWSTQTSNVAADLNGVSYGGGRWVAVGNGGNVVTSTDGVSWSFQTLTISPMAVAYAGGQWVIVGMAGKIYTSSNGTTWTSRTSGVSNDLISVAHDGTRFVVVGAGGTILTSTNGVIWSKATVGAARFNGVTYAGGLFVAVGDGGVIATSPDGTAWTPRTSGTSQILYAVSYAGGKYVSVGDVGTLLTSADGVSWTQRSVPSGTISLYGVTYGGGKFVAVGDSGTILSSSDTISWSAETSGTPKYFNFVAYGGSQLIAVGQSGLIVSQFAPLSTNANLSGLTLSQGTLSPAFASGTTSYSASVANGVSSVVVTATTADATATMTVNGTATASGSGATVPLNVGSNSILVLVTAQDGTTQQPYVVTVTRAAPLSSNANLSTLTLSQGTMSPAFAAGTVSYTASVANAVTSVNVTPTVADGTATLTVNGTAATSGNAVTVPLNVGANTISVLVTAQDGTTQKTYTVTVTRAAALSSNADLSSLALSQGTLSPVFASGTTSYTANVANAVTSVNVTPTVADGTATLKVNGSAATSGNAVTVPLVVGDNTITVQVTAQDGTTQKKYTVTVTRAPSGNADLSNLTLSQGALAPVFASGTTIYTANVANAVTSVDVTPTIADGTATLKVNGSAATSGNAVTLPLVVGDNTITIQVTAQDGTTKKTYTVTVTRAPSGNADLINLTLSQGALAPVFASGTTTYTANVANAVTSVDVTPTIADGTATLKVNGSAATSGNAVTVPLVVGDNTITVQVTAQDGTTQKTYTVTVTRAPSSNADLSNLTLSQGTLAPVFASGTTTYTANVANAVTSVDVTPTIADGTATLKVNGSAATSGNAVTVPLVVGDNTITVQVTAQDGTTQKTYTVTVIRAPSSNADLSNLTLSQGTLAPVFASGTTTYTASVANAVTSVDVTPTVADGTATLKVNGSAVASGNAVTLPLLVGDNTITVQVTAQDGTTKKTYTVTVTRAPSSNADLSNLTLSQGTLAPVFASGTTIYTANVANTVTNVDVTPTIADGTATLKVNGTDAISGNAVTLPLLVGDNTITVQVTAQDGTTQKTYIVTVTRAPSSNADLSNLTLSQGTLAPVFASGTTTYTANVANAVTSVDVTPTIADGTATLKVNGTDATSGNAVTLPLVVGDNTITIQVTAQDGTTQKTYTVTVTRAPSSNADLSNLTLSQGTLAPLFASGTTTYTASVANAVTSVDVTPTIADGTATLKVNGTDATSGNAVTLPLLVGDNTITVQVTAQDGTTQKTYTVTVTRAPSSNADLSNLTLSQGTLAPVFASGTTTYTASVANAVTSVDVTPTIADGTATLKVNGTDATSGNAVTLPLLVGDNTITVQVTAQDGTTQKTYTVTVTRAPSSNADLSNLTLSQGTLAPVFASGTTTYTASVANAVTSVDVTPTIADGTATLKVNGTDATSGNAVTLPLVVGDNTITIQVTAQDGTTQKTYTVTVTRAPSSNADLSNLTLSQGTLTPVFASGTTTYSASVGNAVTNLDVTPTIADGTATLKVNGTNATSGNAVTLPLLVGDNTITIQVTAQDGTTQKTYTVTITRAPSSNADLGNLTLNKGTILPTFTPGTTTYATSVSYRTISLDLTPTTADNTATLKLNGTAVTSGTAQRIYLQEGLNTFTIQVTAQDNTTQKTYTLAITRNAPPTPTDNTIVGPYGVVRDAITQQTLNNVKLTLYWADTALNQLYGRTPGTQVVLNQPNTNPQFTQDDGTYSFKVISQADYYFIAERDGYETYDSRSQLLHIDQTAVERNIQLTPKSTNQGEHSPYIYGYQDGTFHPDQSITRAELAAILARILHYEATSPQQTPFRDVSTSSWAAGSIAAVSQHKIMIGSPDGNFYPDQAVTRAEIAVVLSKLRYAPPGVRTMLTDITGHWARDYILQAYSAGLVSGYPDGTYRPEQMLTRAETVVIFNKLLDRKPSYVAETPRWKDVPPTFWAYADIMEASVFHSYLILTNGLEVWKP</sequence>
<gene>
    <name evidence="3" type="ORF">JJB07_07760</name>
</gene>
<dbReference type="Proteomes" id="UP000602284">
    <property type="component" value="Unassembled WGS sequence"/>
</dbReference>
<evidence type="ECO:0000313" key="3">
    <source>
        <dbReference type="EMBL" id="MBL0386542.1"/>
    </source>
</evidence>
<protein>
    <submittedName>
        <fullName evidence="3">Cadherin-like beta sandwich domain-containing protein</fullName>
    </submittedName>
</protein>
<dbReference type="PANTHER" id="PTHR43308">
    <property type="entry name" value="OUTER MEMBRANE PROTEIN ALPHA-RELATED"/>
    <property type="match status" value="1"/>
</dbReference>
<dbReference type="Pfam" id="PF00395">
    <property type="entry name" value="SLH"/>
    <property type="match status" value="3"/>
</dbReference>
<reference evidence="3 4" key="1">
    <citation type="submission" date="2021-01" db="EMBL/GenBank/DDBJ databases">
        <title>Tumebacillus sp. strain ITR2 16S ribosomal RNA gene Genome sequencing and assembly.</title>
        <authorList>
            <person name="Kang M."/>
        </authorList>
    </citation>
    <scope>NUCLEOTIDE SEQUENCE [LARGE SCALE GENOMIC DNA]</scope>
    <source>
        <strain evidence="3 4">ITR2</strain>
    </source>
</reference>
<feature type="domain" description="SLH" evidence="2">
    <location>
        <begin position="1847"/>
        <end position="1904"/>
    </location>
</feature>
<feature type="domain" description="SLH" evidence="2">
    <location>
        <begin position="1744"/>
        <end position="1846"/>
    </location>
</feature>
<dbReference type="Gene3D" id="2.60.40.2340">
    <property type="match status" value="1"/>
</dbReference>
<organism evidence="3 4">
    <name type="scientific">Tumebacillus amylolyticus</name>
    <dbReference type="NCBI Taxonomy" id="2801339"/>
    <lineage>
        <taxon>Bacteria</taxon>
        <taxon>Bacillati</taxon>
        <taxon>Bacillota</taxon>
        <taxon>Bacilli</taxon>
        <taxon>Bacillales</taxon>
        <taxon>Alicyclobacillaceae</taxon>
        <taxon>Tumebacillus</taxon>
    </lineage>
</organism>
<evidence type="ECO:0000259" key="2">
    <source>
        <dbReference type="PROSITE" id="PS51272"/>
    </source>
</evidence>
<dbReference type="InterPro" id="IPR001119">
    <property type="entry name" value="SLH_dom"/>
</dbReference>
<feature type="signal peptide" evidence="1">
    <location>
        <begin position="1"/>
        <end position="28"/>
    </location>
</feature>
<dbReference type="InterPro" id="IPR025883">
    <property type="entry name" value="Cadherin-like_domain"/>
</dbReference>
<dbReference type="SUPFAM" id="SSF110296">
    <property type="entry name" value="Oligoxyloglucan reducing end-specific cellobiohydrolase"/>
    <property type="match status" value="1"/>
</dbReference>
<dbReference type="Pfam" id="PF12733">
    <property type="entry name" value="Cadherin-like"/>
    <property type="match status" value="14"/>
</dbReference>
<dbReference type="RefSeq" id="WP_201633226.1">
    <property type="nucleotide sequence ID" value="NZ_JAEQNB010000002.1"/>
</dbReference>
<accession>A0ABS1J8G9</accession>
<dbReference type="PROSITE" id="PS51272">
    <property type="entry name" value="SLH"/>
    <property type="match status" value="3"/>
</dbReference>
<comment type="caution">
    <text evidence="3">The sequence shown here is derived from an EMBL/GenBank/DDBJ whole genome shotgun (WGS) entry which is preliminary data.</text>
</comment>
<keyword evidence="4" id="KW-1185">Reference proteome</keyword>
<evidence type="ECO:0000256" key="1">
    <source>
        <dbReference type="SAM" id="SignalP"/>
    </source>
</evidence>
<keyword evidence="1" id="KW-0732">Signal</keyword>
<dbReference type="PANTHER" id="PTHR43308:SF1">
    <property type="entry name" value="OUTER MEMBRANE PROTEIN ALPHA"/>
    <property type="match status" value="1"/>
</dbReference>
<dbReference type="EMBL" id="JAEQNB010000002">
    <property type="protein sequence ID" value="MBL0386542.1"/>
    <property type="molecule type" value="Genomic_DNA"/>
</dbReference>
<evidence type="ECO:0000313" key="4">
    <source>
        <dbReference type="Proteomes" id="UP000602284"/>
    </source>
</evidence>
<proteinExistence type="predicted"/>
<dbReference type="InterPro" id="IPR051465">
    <property type="entry name" value="Cell_Envelope_Struct_Comp"/>
</dbReference>
<name>A0ABS1J8G9_9BACL</name>
<feature type="domain" description="SLH" evidence="2">
    <location>
        <begin position="1905"/>
        <end position="1968"/>
    </location>
</feature>
<feature type="chain" id="PRO_5046777109" evidence="1">
    <location>
        <begin position="29"/>
        <end position="2005"/>
    </location>
</feature>